<dbReference type="EMBL" id="JBBJBU010000001">
    <property type="protein sequence ID" value="KAK7208560.1"/>
    <property type="molecule type" value="Genomic_DNA"/>
</dbReference>
<feature type="region of interest" description="Disordered" evidence="11">
    <location>
        <begin position="249"/>
        <end position="292"/>
    </location>
</feature>
<evidence type="ECO:0000256" key="9">
    <source>
        <dbReference type="ARBA" id="ARBA00023010"/>
    </source>
</evidence>
<dbReference type="NCBIfam" id="TIGR00869">
    <property type="entry name" value="sec62"/>
    <property type="match status" value="1"/>
</dbReference>
<feature type="transmembrane region" description="Helical" evidence="12">
    <location>
        <begin position="186"/>
        <end position="219"/>
    </location>
</feature>
<dbReference type="GeneID" id="90037438"/>
<evidence type="ECO:0000313" key="13">
    <source>
        <dbReference type="EMBL" id="KAK7208560.1"/>
    </source>
</evidence>
<evidence type="ECO:0000256" key="5">
    <source>
        <dbReference type="ARBA" id="ARBA00022692"/>
    </source>
</evidence>
<evidence type="ECO:0000256" key="8">
    <source>
        <dbReference type="ARBA" id="ARBA00022989"/>
    </source>
</evidence>
<evidence type="ECO:0000256" key="11">
    <source>
        <dbReference type="SAM" id="MobiDB-lite"/>
    </source>
</evidence>
<dbReference type="InterPro" id="IPR004728">
    <property type="entry name" value="Sec62"/>
</dbReference>
<evidence type="ECO:0000256" key="3">
    <source>
        <dbReference type="ARBA" id="ARBA00021257"/>
    </source>
</evidence>
<gene>
    <name evidence="13" type="ORF">BZA70DRAFT_274063</name>
</gene>
<reference evidence="13 14" key="1">
    <citation type="submission" date="2024-03" db="EMBL/GenBank/DDBJ databases">
        <title>Genome-scale model development and genomic sequencing of the oleaginous clade Lipomyces.</title>
        <authorList>
            <consortium name="Lawrence Berkeley National Laboratory"/>
            <person name="Czajka J.J."/>
            <person name="Han Y."/>
            <person name="Kim J."/>
            <person name="Mondo S.J."/>
            <person name="Hofstad B.A."/>
            <person name="Robles A."/>
            <person name="Haridas S."/>
            <person name="Riley R."/>
            <person name="LaButti K."/>
            <person name="Pangilinan J."/>
            <person name="Andreopoulos W."/>
            <person name="Lipzen A."/>
            <person name="Yan J."/>
            <person name="Wang M."/>
            <person name="Ng V."/>
            <person name="Grigoriev I.V."/>
            <person name="Spatafora J.W."/>
            <person name="Magnuson J.K."/>
            <person name="Baker S.E."/>
            <person name="Pomraning K.R."/>
        </authorList>
    </citation>
    <scope>NUCLEOTIDE SEQUENCE [LARGE SCALE GENOMIC DNA]</scope>
    <source>
        <strain evidence="13 14">Phaff 52-87</strain>
    </source>
</reference>
<sequence length="292" mass="32558">MSGGPAKPQQGPPPPNPAALAVASFLRHNNDLKMRQGVLNGKRADFFRVKRALRALQSEKYVKAQRKAGSALPKIETELQAMEAFRLLPMSQLAIRVEKLTRKTVAAKLAKDPKAQVPPIAALSKTKGVPTLAFVREQVVSTDDSIYYVWLWEKVPLTTYLYAGLIAAVIFAVVLFPLWPPILRLGVWYLSVGALGLLGLFFAMAIFRLILFGITYFVVSPGLWIFPNLFEDVGFFDSFKPLYAWNEEKKPKKKSKTAEKAAPRPTTEAKVSAVIDADDDDEEVEELDMKKH</sequence>
<dbReference type="Proteomes" id="UP001498771">
    <property type="component" value="Unassembled WGS sequence"/>
</dbReference>
<keyword evidence="9" id="KW-0811">Translocation</keyword>
<evidence type="ECO:0000256" key="12">
    <source>
        <dbReference type="SAM" id="Phobius"/>
    </source>
</evidence>
<keyword evidence="6" id="KW-0256">Endoplasmic reticulum</keyword>
<accession>A0ABR1FFF8</accession>
<dbReference type="PANTHER" id="PTHR12443">
    <property type="entry name" value="TRANSLOCATION PROTEIN SEC62"/>
    <property type="match status" value="1"/>
</dbReference>
<feature type="compositionally biased region" description="Basic and acidic residues" evidence="11">
    <location>
        <begin position="249"/>
        <end position="262"/>
    </location>
</feature>
<feature type="compositionally biased region" description="Acidic residues" evidence="11">
    <location>
        <begin position="276"/>
        <end position="286"/>
    </location>
</feature>
<feature type="transmembrane region" description="Helical" evidence="12">
    <location>
        <begin position="160"/>
        <end position="180"/>
    </location>
</feature>
<evidence type="ECO:0000256" key="7">
    <source>
        <dbReference type="ARBA" id="ARBA00022927"/>
    </source>
</evidence>
<dbReference type="Pfam" id="PF03839">
    <property type="entry name" value="Sec62"/>
    <property type="match status" value="1"/>
</dbReference>
<keyword evidence="4" id="KW-0813">Transport</keyword>
<organism evidence="13 14">
    <name type="scientific">Myxozyma melibiosi</name>
    <dbReference type="NCBI Taxonomy" id="54550"/>
    <lineage>
        <taxon>Eukaryota</taxon>
        <taxon>Fungi</taxon>
        <taxon>Dikarya</taxon>
        <taxon>Ascomycota</taxon>
        <taxon>Saccharomycotina</taxon>
        <taxon>Lipomycetes</taxon>
        <taxon>Lipomycetales</taxon>
        <taxon>Lipomycetaceae</taxon>
        <taxon>Myxozyma</taxon>
    </lineage>
</organism>
<keyword evidence="8 12" id="KW-1133">Transmembrane helix</keyword>
<evidence type="ECO:0000256" key="6">
    <source>
        <dbReference type="ARBA" id="ARBA00022824"/>
    </source>
</evidence>
<dbReference type="InterPro" id="IPR011553">
    <property type="entry name" value="Sec62_asco"/>
</dbReference>
<comment type="subcellular location">
    <subcellularLocation>
        <location evidence="1">Endoplasmic reticulum membrane</location>
        <topology evidence="1">Multi-pass membrane protein</topology>
    </subcellularLocation>
</comment>
<evidence type="ECO:0000256" key="10">
    <source>
        <dbReference type="ARBA" id="ARBA00023136"/>
    </source>
</evidence>
<keyword evidence="10 12" id="KW-0472">Membrane</keyword>
<protein>
    <recommendedName>
        <fullName evidence="3">Translocation protein SEC62</fullName>
    </recommendedName>
</protein>
<comment type="similarity">
    <text evidence="2">Belongs to the SEC62 family.</text>
</comment>
<keyword evidence="7" id="KW-0653">Protein transport</keyword>
<dbReference type="PANTHER" id="PTHR12443:SF9">
    <property type="entry name" value="TRANSLOCATION PROTEIN SEC62"/>
    <property type="match status" value="1"/>
</dbReference>
<evidence type="ECO:0000256" key="4">
    <source>
        <dbReference type="ARBA" id="ARBA00022448"/>
    </source>
</evidence>
<comment type="caution">
    <text evidence="13">The sequence shown here is derived from an EMBL/GenBank/DDBJ whole genome shotgun (WGS) entry which is preliminary data.</text>
</comment>
<name>A0ABR1FFF8_9ASCO</name>
<dbReference type="RefSeq" id="XP_064771593.1">
    <property type="nucleotide sequence ID" value="XM_064911926.1"/>
</dbReference>
<keyword evidence="14" id="KW-1185">Reference proteome</keyword>
<evidence type="ECO:0000256" key="1">
    <source>
        <dbReference type="ARBA" id="ARBA00004477"/>
    </source>
</evidence>
<evidence type="ECO:0000256" key="2">
    <source>
        <dbReference type="ARBA" id="ARBA00010604"/>
    </source>
</evidence>
<keyword evidence="5 12" id="KW-0812">Transmembrane</keyword>
<evidence type="ECO:0000313" key="14">
    <source>
        <dbReference type="Proteomes" id="UP001498771"/>
    </source>
</evidence>
<proteinExistence type="inferred from homology"/>